<proteinExistence type="inferred from homology"/>
<keyword evidence="4" id="KW-0804">Transcription</keyword>
<dbReference type="SUPFAM" id="SSF46785">
    <property type="entry name" value="Winged helix' DNA-binding domain"/>
    <property type="match status" value="1"/>
</dbReference>
<dbReference type="PANTHER" id="PTHR30346">
    <property type="entry name" value="TRANSCRIPTIONAL DUAL REGULATOR HCAR-RELATED"/>
    <property type="match status" value="1"/>
</dbReference>
<evidence type="ECO:0000256" key="3">
    <source>
        <dbReference type="ARBA" id="ARBA00023125"/>
    </source>
</evidence>
<evidence type="ECO:0000259" key="5">
    <source>
        <dbReference type="PROSITE" id="PS50931"/>
    </source>
</evidence>
<dbReference type="PROSITE" id="PS50931">
    <property type="entry name" value="HTH_LYSR"/>
    <property type="match status" value="1"/>
</dbReference>
<organism evidence="6 7">
    <name type="scientific">Ideonella dechloratans</name>
    <dbReference type="NCBI Taxonomy" id="36863"/>
    <lineage>
        <taxon>Bacteria</taxon>
        <taxon>Pseudomonadati</taxon>
        <taxon>Pseudomonadota</taxon>
        <taxon>Betaproteobacteria</taxon>
        <taxon>Burkholderiales</taxon>
        <taxon>Sphaerotilaceae</taxon>
        <taxon>Ideonella</taxon>
    </lineage>
</organism>
<dbReference type="Proteomes" id="UP000430120">
    <property type="component" value="Unassembled WGS sequence"/>
</dbReference>
<dbReference type="InterPro" id="IPR000847">
    <property type="entry name" value="LysR_HTH_N"/>
</dbReference>
<evidence type="ECO:0000256" key="1">
    <source>
        <dbReference type="ARBA" id="ARBA00009437"/>
    </source>
</evidence>
<keyword evidence="2" id="KW-0805">Transcription regulation</keyword>
<keyword evidence="7" id="KW-1185">Reference proteome</keyword>
<dbReference type="InterPro" id="IPR036390">
    <property type="entry name" value="WH_DNA-bd_sf"/>
</dbReference>
<dbReference type="GO" id="GO:0003700">
    <property type="term" value="F:DNA-binding transcription factor activity"/>
    <property type="evidence" value="ECO:0007669"/>
    <property type="project" value="InterPro"/>
</dbReference>
<evidence type="ECO:0000256" key="2">
    <source>
        <dbReference type="ARBA" id="ARBA00023015"/>
    </source>
</evidence>
<dbReference type="FunFam" id="1.10.10.10:FF:000001">
    <property type="entry name" value="LysR family transcriptional regulator"/>
    <property type="match status" value="1"/>
</dbReference>
<name>A0A643FET7_IDEDE</name>
<dbReference type="PRINTS" id="PR00039">
    <property type="entry name" value="HTHLYSR"/>
</dbReference>
<gene>
    <name evidence="6" type="ORF">F7Q92_11855</name>
</gene>
<dbReference type="PANTHER" id="PTHR30346:SF0">
    <property type="entry name" value="HCA OPERON TRANSCRIPTIONAL ACTIVATOR HCAR"/>
    <property type="match status" value="1"/>
</dbReference>
<dbReference type="Pfam" id="PF03466">
    <property type="entry name" value="LysR_substrate"/>
    <property type="match status" value="1"/>
</dbReference>
<dbReference type="SUPFAM" id="SSF53850">
    <property type="entry name" value="Periplasmic binding protein-like II"/>
    <property type="match status" value="1"/>
</dbReference>
<dbReference type="EMBL" id="VZPB01000025">
    <property type="protein sequence ID" value="KAB0581436.1"/>
    <property type="molecule type" value="Genomic_DNA"/>
</dbReference>
<evidence type="ECO:0000313" key="6">
    <source>
        <dbReference type="EMBL" id="KAB0581436.1"/>
    </source>
</evidence>
<evidence type="ECO:0000313" key="7">
    <source>
        <dbReference type="Proteomes" id="UP000430120"/>
    </source>
</evidence>
<sequence length="321" mass="35897">MANYTLRQLKYFVTTVKCGTVAEASRQLFIAQPSISAAIKGLEESFNVQLFIRQHAQGMYLTQAGQRFYEKAQALLQSAHAFEQNAMADNELTGGQINIGCFETVAPLYMPTLLKTFQERFPGVSIRLRDGEQHELVHGLTNGRFDLAILFRHDLDSTLEVEPLMRPSSPYVLLPEGHPLAEQADVSLHQLVHEPMIHLDVQPSRTYFIKVFEEHGLSPNVVFSSPSLEMVRGMVGQGFGFSLLVTRPREDASYDGRRLVCRPLREQVSGSQLAATWLARSPLTKPARLFVEHCKEMLGQLDAAHALPPKVTDLSQVRQAA</sequence>
<dbReference type="Pfam" id="PF00126">
    <property type="entry name" value="HTH_1"/>
    <property type="match status" value="1"/>
</dbReference>
<dbReference type="OrthoDB" id="8679465at2"/>
<dbReference type="Gene3D" id="1.10.10.10">
    <property type="entry name" value="Winged helix-like DNA-binding domain superfamily/Winged helix DNA-binding domain"/>
    <property type="match status" value="1"/>
</dbReference>
<comment type="caution">
    <text evidence="6">The sequence shown here is derived from an EMBL/GenBank/DDBJ whole genome shotgun (WGS) entry which is preliminary data.</text>
</comment>
<comment type="similarity">
    <text evidence="1">Belongs to the LysR transcriptional regulatory family.</text>
</comment>
<dbReference type="AlphaFoldDB" id="A0A643FET7"/>
<dbReference type="Gene3D" id="3.40.190.10">
    <property type="entry name" value="Periplasmic binding protein-like II"/>
    <property type="match status" value="2"/>
</dbReference>
<reference evidence="6 7" key="1">
    <citation type="submission" date="2019-09" db="EMBL/GenBank/DDBJ databases">
        <title>Draft genome sequences of 48 bacterial type strains from the CCUG.</title>
        <authorList>
            <person name="Tunovic T."/>
            <person name="Pineiro-Iglesias B."/>
            <person name="Unosson C."/>
            <person name="Inganas E."/>
            <person name="Ohlen M."/>
            <person name="Cardew S."/>
            <person name="Jensie-Markopoulos S."/>
            <person name="Salva-Serra F."/>
            <person name="Jaen-Luchoro D."/>
            <person name="Karlsson R."/>
            <person name="Svensson-Stadler L."/>
            <person name="Chun J."/>
            <person name="Moore E."/>
        </authorList>
    </citation>
    <scope>NUCLEOTIDE SEQUENCE [LARGE SCALE GENOMIC DNA]</scope>
    <source>
        <strain evidence="6 7">CCUG 30977</strain>
    </source>
</reference>
<dbReference type="RefSeq" id="WP_022982290.1">
    <property type="nucleotide sequence ID" value="NZ_CP088082.1"/>
</dbReference>
<dbReference type="InterPro" id="IPR005119">
    <property type="entry name" value="LysR_subst-bd"/>
</dbReference>
<feature type="domain" description="HTH lysR-type" evidence="5">
    <location>
        <begin position="4"/>
        <end position="62"/>
    </location>
</feature>
<evidence type="ECO:0000256" key="4">
    <source>
        <dbReference type="ARBA" id="ARBA00023163"/>
    </source>
</evidence>
<dbReference type="InterPro" id="IPR036388">
    <property type="entry name" value="WH-like_DNA-bd_sf"/>
</dbReference>
<dbReference type="GO" id="GO:0003677">
    <property type="term" value="F:DNA binding"/>
    <property type="evidence" value="ECO:0007669"/>
    <property type="project" value="UniProtKB-KW"/>
</dbReference>
<dbReference type="CDD" id="cd08412">
    <property type="entry name" value="PBP2_PAO1_like"/>
    <property type="match status" value="1"/>
</dbReference>
<protein>
    <submittedName>
        <fullName evidence="6">LysR family transcriptional regulator</fullName>
    </submittedName>
</protein>
<keyword evidence="3" id="KW-0238">DNA-binding</keyword>
<accession>A0A643FET7</accession>
<dbReference type="GO" id="GO:0032993">
    <property type="term" value="C:protein-DNA complex"/>
    <property type="evidence" value="ECO:0007669"/>
    <property type="project" value="TreeGrafter"/>
</dbReference>